<dbReference type="PANTHER" id="PTHR45527">
    <property type="entry name" value="NONRIBOSOMAL PEPTIDE SYNTHETASE"/>
    <property type="match status" value="1"/>
</dbReference>
<name>A0A8H3XKG1_9EURO</name>
<reference evidence="5 6" key="1">
    <citation type="submission" date="2020-01" db="EMBL/GenBank/DDBJ databases">
        <title>Draft genome sequence of Aspergillus udagawae IFM 46972.</title>
        <authorList>
            <person name="Takahashi H."/>
            <person name="Yaguchi T."/>
        </authorList>
    </citation>
    <scope>NUCLEOTIDE SEQUENCE [LARGE SCALE GENOMIC DNA]</scope>
    <source>
        <strain evidence="5 6">IFM 46972</strain>
    </source>
</reference>
<accession>A0A8H3XKG1</accession>
<dbReference type="EMBL" id="BLKC01000091">
    <property type="protein sequence ID" value="GFF51739.1"/>
    <property type="molecule type" value="Genomic_DNA"/>
</dbReference>
<evidence type="ECO:0000256" key="2">
    <source>
        <dbReference type="ARBA" id="ARBA00022553"/>
    </source>
</evidence>
<evidence type="ECO:0000313" key="5">
    <source>
        <dbReference type="EMBL" id="GFF51739.1"/>
    </source>
</evidence>
<dbReference type="Gene3D" id="3.30.300.30">
    <property type="match status" value="1"/>
</dbReference>
<dbReference type="GO" id="GO:0031177">
    <property type="term" value="F:phosphopantetheine binding"/>
    <property type="evidence" value="ECO:0007669"/>
    <property type="project" value="TreeGrafter"/>
</dbReference>
<protein>
    <submittedName>
        <fullName evidence="5">Nonribosomal peptide synthetase 12</fullName>
    </submittedName>
</protein>
<evidence type="ECO:0000256" key="4">
    <source>
        <dbReference type="ARBA" id="ARBA00022737"/>
    </source>
</evidence>
<dbReference type="Gene3D" id="3.40.50.12780">
    <property type="entry name" value="N-terminal domain of ligase-like"/>
    <property type="match status" value="1"/>
</dbReference>
<proteinExistence type="predicted"/>
<dbReference type="PANTHER" id="PTHR45527:SF12">
    <property type="entry name" value="NONRIBOSOMAL PEPTIDE SYNTHETASE IVOA"/>
    <property type="match status" value="1"/>
</dbReference>
<dbReference type="SUPFAM" id="SSF56801">
    <property type="entry name" value="Acetyl-CoA synthetase-like"/>
    <property type="match status" value="1"/>
</dbReference>
<keyword evidence="1" id="KW-0596">Phosphopantetheine</keyword>
<evidence type="ECO:0000256" key="3">
    <source>
        <dbReference type="ARBA" id="ARBA00022598"/>
    </source>
</evidence>
<dbReference type="Proteomes" id="UP000465221">
    <property type="component" value="Unassembled WGS sequence"/>
</dbReference>
<gene>
    <name evidence="5" type="ORF">IFM46972_09369</name>
</gene>
<organism evidence="5 6">
    <name type="scientific">Aspergillus udagawae</name>
    <dbReference type="NCBI Taxonomy" id="91492"/>
    <lineage>
        <taxon>Eukaryota</taxon>
        <taxon>Fungi</taxon>
        <taxon>Dikarya</taxon>
        <taxon>Ascomycota</taxon>
        <taxon>Pezizomycotina</taxon>
        <taxon>Eurotiomycetes</taxon>
        <taxon>Eurotiomycetidae</taxon>
        <taxon>Eurotiales</taxon>
        <taxon>Aspergillaceae</taxon>
        <taxon>Aspergillus</taxon>
        <taxon>Aspergillus subgen. Fumigati</taxon>
    </lineage>
</organism>
<dbReference type="GO" id="GO:0044550">
    <property type="term" value="P:secondary metabolite biosynthetic process"/>
    <property type="evidence" value="ECO:0007669"/>
    <property type="project" value="TreeGrafter"/>
</dbReference>
<dbReference type="InterPro" id="IPR045851">
    <property type="entry name" value="AMP-bd_C_sf"/>
</dbReference>
<evidence type="ECO:0000313" key="6">
    <source>
        <dbReference type="Proteomes" id="UP000465221"/>
    </source>
</evidence>
<keyword evidence="4" id="KW-0677">Repeat</keyword>
<sequence length="301" mass="32556">MNIYGPAECGVTHVHYFLFPFPIDAAFVAPPSTVGFPTGGGSWLVPPDDHHRLVPIGAVGELLLEEPMVGPGYLTNAVGTEKVFLGSGPQGGNRRVYRSGDLMRYNPDASLVYIGRKGSQVKLHGQRIELGEVETHVQSVLGSELSVIVELVTPNEDPDNMVLVAFVHLVKEEGVHEEPLETEDSPLIASPTADLQSQVADAIVKLHDRIPRFMIPSLFLRLTRLPRIMTGKTDLDQFRISHVVNKKASERAHGIDSAVPLCTGSASGPAEIGLDDDFFHLGSDSISAMHLAPQHGLKASR</sequence>
<dbReference type="GO" id="GO:0016874">
    <property type="term" value="F:ligase activity"/>
    <property type="evidence" value="ECO:0007669"/>
    <property type="project" value="UniProtKB-KW"/>
</dbReference>
<evidence type="ECO:0000256" key="1">
    <source>
        <dbReference type="ARBA" id="ARBA00022450"/>
    </source>
</evidence>
<dbReference type="AlphaFoldDB" id="A0A8H3XKG1"/>
<dbReference type="InterPro" id="IPR042099">
    <property type="entry name" value="ANL_N_sf"/>
</dbReference>
<comment type="caution">
    <text evidence="5">The sequence shown here is derived from an EMBL/GenBank/DDBJ whole genome shotgun (WGS) entry which is preliminary data.</text>
</comment>
<dbReference type="GO" id="GO:0043041">
    <property type="term" value="P:amino acid activation for nonribosomal peptide biosynthetic process"/>
    <property type="evidence" value="ECO:0007669"/>
    <property type="project" value="TreeGrafter"/>
</dbReference>
<keyword evidence="3" id="KW-0436">Ligase</keyword>
<dbReference type="FunFam" id="3.30.300.30:FF:000015">
    <property type="entry name" value="Nonribosomal peptide synthase SidD"/>
    <property type="match status" value="1"/>
</dbReference>
<dbReference type="GO" id="GO:0005737">
    <property type="term" value="C:cytoplasm"/>
    <property type="evidence" value="ECO:0007669"/>
    <property type="project" value="TreeGrafter"/>
</dbReference>
<keyword evidence="2" id="KW-0597">Phosphoprotein</keyword>